<gene>
    <name evidence="1" type="ORF">Cflav_PD1540</name>
</gene>
<sequence>MERAMMRIKEWVVNYQIFILSNYQIGTGGLLLEFLWMSGWEVGLSRLKSRYLGLSRANSC</sequence>
<name>B9XNI0_PEDPL</name>
<dbReference type="AlphaFoldDB" id="B9XNI0"/>
<evidence type="ECO:0000313" key="1">
    <source>
        <dbReference type="EMBL" id="EEF58639.1"/>
    </source>
</evidence>
<comment type="caution">
    <text evidence="1">The sequence shown here is derived from an EMBL/GenBank/DDBJ whole genome shotgun (WGS) entry which is preliminary data.</text>
</comment>
<accession>B9XNI0</accession>
<dbReference type="Proteomes" id="UP000003688">
    <property type="component" value="Unassembled WGS sequence"/>
</dbReference>
<dbReference type="EMBL" id="ABOX02000040">
    <property type="protein sequence ID" value="EEF58639.1"/>
    <property type="molecule type" value="Genomic_DNA"/>
</dbReference>
<proteinExistence type="predicted"/>
<dbReference type="STRING" id="320771.Cflav_PD1540"/>
<organism evidence="1 2">
    <name type="scientific">Pedosphaera parvula (strain Ellin514)</name>
    <dbReference type="NCBI Taxonomy" id="320771"/>
    <lineage>
        <taxon>Bacteria</taxon>
        <taxon>Pseudomonadati</taxon>
        <taxon>Verrucomicrobiota</taxon>
        <taxon>Pedosphaerae</taxon>
        <taxon>Pedosphaerales</taxon>
        <taxon>Pedosphaeraceae</taxon>
        <taxon>Pedosphaera</taxon>
    </lineage>
</organism>
<evidence type="ECO:0000313" key="2">
    <source>
        <dbReference type="Proteomes" id="UP000003688"/>
    </source>
</evidence>
<keyword evidence="2" id="KW-1185">Reference proteome</keyword>
<protein>
    <submittedName>
        <fullName evidence="1">Uncharacterized protein</fullName>
    </submittedName>
</protein>
<reference evidence="1 2" key="1">
    <citation type="journal article" date="2011" name="J. Bacteriol.">
        <title>Genome sequence of 'Pedosphaera parvula' Ellin514, an aerobic Verrucomicrobial isolate from pasture soil.</title>
        <authorList>
            <person name="Kant R."/>
            <person name="van Passel M.W."/>
            <person name="Sangwan P."/>
            <person name="Palva A."/>
            <person name="Lucas S."/>
            <person name="Copeland A."/>
            <person name="Lapidus A."/>
            <person name="Glavina Del Rio T."/>
            <person name="Dalin E."/>
            <person name="Tice H."/>
            <person name="Bruce D."/>
            <person name="Goodwin L."/>
            <person name="Pitluck S."/>
            <person name="Chertkov O."/>
            <person name="Larimer F.W."/>
            <person name="Land M.L."/>
            <person name="Hauser L."/>
            <person name="Brettin T.S."/>
            <person name="Detter J.C."/>
            <person name="Han S."/>
            <person name="de Vos W.M."/>
            <person name="Janssen P.H."/>
            <person name="Smidt H."/>
        </authorList>
    </citation>
    <scope>NUCLEOTIDE SEQUENCE [LARGE SCALE GENOMIC DNA]</scope>
    <source>
        <strain evidence="1 2">Ellin514</strain>
    </source>
</reference>